<evidence type="ECO:0000313" key="3">
    <source>
        <dbReference type="Proteomes" id="UP001501598"/>
    </source>
</evidence>
<feature type="domain" description="Thiolase C-terminal" evidence="1">
    <location>
        <begin position="263"/>
        <end position="389"/>
    </location>
</feature>
<dbReference type="InterPro" id="IPR055140">
    <property type="entry name" value="Thiolase_C_2"/>
</dbReference>
<evidence type="ECO:0000259" key="1">
    <source>
        <dbReference type="Pfam" id="PF22691"/>
    </source>
</evidence>
<dbReference type="InterPro" id="IPR016039">
    <property type="entry name" value="Thiolase-like"/>
</dbReference>
<dbReference type="RefSeq" id="WP_345424147.1">
    <property type="nucleotide sequence ID" value="NZ_BAABGT010000083.1"/>
</dbReference>
<dbReference type="SUPFAM" id="SSF53901">
    <property type="entry name" value="Thiolase-like"/>
    <property type="match status" value="2"/>
</dbReference>
<keyword evidence="3" id="KW-1185">Reference proteome</keyword>
<dbReference type="Gene3D" id="3.40.47.10">
    <property type="match status" value="1"/>
</dbReference>
<dbReference type="Pfam" id="PF22691">
    <property type="entry name" value="Thiolase_C_1"/>
    <property type="match status" value="1"/>
</dbReference>
<name>A0ABP8RYH2_9PSEU</name>
<dbReference type="CDD" id="cd00829">
    <property type="entry name" value="SCP-x_thiolase"/>
    <property type="match status" value="1"/>
</dbReference>
<evidence type="ECO:0000313" key="2">
    <source>
        <dbReference type="EMBL" id="GAA4554556.1"/>
    </source>
</evidence>
<gene>
    <name evidence="2" type="ORF">GCM10023175_52730</name>
</gene>
<dbReference type="EMBL" id="BAABGT010000083">
    <property type="protein sequence ID" value="GAA4554556.1"/>
    <property type="molecule type" value="Genomic_DNA"/>
</dbReference>
<comment type="caution">
    <text evidence="2">The sequence shown here is derived from an EMBL/GenBank/DDBJ whole genome shotgun (WGS) entry which is preliminary data.</text>
</comment>
<dbReference type="PANTHER" id="PTHR42870">
    <property type="entry name" value="ACETYL-COA C-ACETYLTRANSFERASE"/>
    <property type="match status" value="1"/>
</dbReference>
<dbReference type="Proteomes" id="UP001501598">
    <property type="component" value="Unassembled WGS sequence"/>
</dbReference>
<proteinExistence type="predicted"/>
<accession>A0ABP8RYH2</accession>
<dbReference type="PANTHER" id="PTHR42870:SF1">
    <property type="entry name" value="NON-SPECIFIC LIPID-TRANSFER PROTEIN-LIKE 2"/>
    <property type="match status" value="1"/>
</dbReference>
<organism evidence="2 3">
    <name type="scientific">Pseudonocardia xishanensis</name>
    <dbReference type="NCBI Taxonomy" id="630995"/>
    <lineage>
        <taxon>Bacteria</taxon>
        <taxon>Bacillati</taxon>
        <taxon>Actinomycetota</taxon>
        <taxon>Actinomycetes</taxon>
        <taxon>Pseudonocardiales</taxon>
        <taxon>Pseudonocardiaceae</taxon>
        <taxon>Pseudonocardia</taxon>
    </lineage>
</organism>
<protein>
    <submittedName>
        <fullName evidence="2">Lipid-transfer protein</fullName>
    </submittedName>
</protein>
<dbReference type="InterPro" id="IPR002155">
    <property type="entry name" value="Thiolase"/>
</dbReference>
<reference evidence="3" key="1">
    <citation type="journal article" date="2019" name="Int. J. Syst. Evol. Microbiol.">
        <title>The Global Catalogue of Microorganisms (GCM) 10K type strain sequencing project: providing services to taxonomists for standard genome sequencing and annotation.</title>
        <authorList>
            <consortium name="The Broad Institute Genomics Platform"/>
            <consortium name="The Broad Institute Genome Sequencing Center for Infectious Disease"/>
            <person name="Wu L."/>
            <person name="Ma J."/>
        </authorList>
    </citation>
    <scope>NUCLEOTIDE SEQUENCE [LARGE SCALE GENOMIC DNA]</scope>
    <source>
        <strain evidence="3">JCM 17906</strain>
    </source>
</reference>
<sequence>MSRTLRGKAAVVGVGESEFAKHGQSRRSEFQLCLDAILAACSDAGVSPRSIDGFVSFANDANTSSRVAAALGVDEVRWSTMQWQGGGVGGAGAVQQACAAVAVGAAECVVVYRALAQVDGRRFGRPKVGAATRRTSPLTAPYGLLSAAQHYALIVNRFFHETGIPASTQREIALTSYFHAQQNPRAVRYGRPLDAATYDTARWVVEPFRLYDCCQESDGAAAVIVVPAERAPSLSERPAYVLGAAQGNGHRGGGILGDVLDARNFATAEYTTLAPRMFAEAGITAADVDVVQAYENFTGGVVMSLFEHGFVTRENAGSLLTLDNLRADTGSLPLNTSGGNLAECYVHGMGLHTEAVRQLQGRSSNQVRDADVSLVIAGPMSAPASTVVYGSAATL</sequence>
<dbReference type="PIRSF" id="PIRSF000429">
    <property type="entry name" value="Ac-CoA_Ac_transf"/>
    <property type="match status" value="1"/>
</dbReference>